<keyword evidence="2" id="KW-0238">DNA-binding</keyword>
<dbReference type="AlphaFoldDB" id="A0A7U0QRX3"/>
<keyword evidence="1" id="KW-0175">Coiled coil</keyword>
<protein>
    <submittedName>
        <fullName evidence="2">DNA-binding protein</fullName>
    </submittedName>
</protein>
<gene>
    <name evidence="2" type="ORF">JC965_26920</name>
</gene>
<feature type="coiled-coil region" evidence="1">
    <location>
        <begin position="95"/>
        <end position="358"/>
    </location>
</feature>
<proteinExistence type="predicted"/>
<evidence type="ECO:0000256" key="1">
    <source>
        <dbReference type="SAM" id="Coils"/>
    </source>
</evidence>
<dbReference type="GO" id="GO:0003677">
    <property type="term" value="F:DNA binding"/>
    <property type="evidence" value="ECO:0007669"/>
    <property type="project" value="UniProtKB-KW"/>
</dbReference>
<organism evidence="2">
    <name type="scientific">Aeromonas caviae</name>
    <name type="common">Aeromonas punctata</name>
    <dbReference type="NCBI Taxonomy" id="648"/>
    <lineage>
        <taxon>Bacteria</taxon>
        <taxon>Pseudomonadati</taxon>
        <taxon>Pseudomonadota</taxon>
        <taxon>Gammaproteobacteria</taxon>
        <taxon>Aeromonadales</taxon>
        <taxon>Aeromonadaceae</taxon>
        <taxon>Aeromonas</taxon>
    </lineage>
</organism>
<sequence length="398" mass="44295">MRTPEISDEVIIEAGNRLLKADTTISGFKLARECKGGNPTRLMKVWTDFLKTQVLAGDESKLPLPLHVEVELEKKTADISKFLIDTVTELHHQAIVSADLRVSEEQAKAQRYREELLGDLEEASNINEQVTNDLREAQETITGLNDDLKSANAQRELLAIEVAQQRERLSAVEQAEQKCIEDNKELAIQVAEINKVKGQLHDELVQLRERLTGTEEAMNNAAAAHAKAISESTEDKQAVLTQLDEVKRERDTLHEELVQQRERRATAESALQAANEALTKANSASLEEIGGLRQQIDELTHSREELIQRQGRDSEKLTAQEQALASAKEDCEISLQEAVKAQEEATQARVEVARLEGHLTSLTKQNVELIAALSGKAPHLRIPAKLNSHSGQREHPDP</sequence>
<dbReference type="EMBL" id="CP068231">
    <property type="protein sequence ID" value="QQX12758.1"/>
    <property type="molecule type" value="Genomic_DNA"/>
</dbReference>
<name>A0A7U0QRX3_AERCA</name>
<accession>A0A7U0QRX3</accession>
<reference evidence="2" key="1">
    <citation type="submission" date="2021-01" db="EMBL/GenBank/DDBJ databases">
        <title>GES Beta-lactamases isolated from hospital effluents in Brazil.</title>
        <authorList>
            <person name="Conte D."/>
            <person name="Mesa D."/>
            <person name="Palmeiro J.K."/>
            <person name="Dalla-Costa L.M."/>
        </authorList>
    </citation>
    <scope>NUCLEOTIDE SEQUENCE [LARGE SCALE GENOMIC DNA]</scope>
    <source>
        <strain evidence="2">Aero21</strain>
        <plasmid evidence="2">p1</plasmid>
    </source>
</reference>
<keyword evidence="2" id="KW-0614">Plasmid</keyword>
<evidence type="ECO:0000313" key="2">
    <source>
        <dbReference type="EMBL" id="QQX12758.1"/>
    </source>
</evidence>
<geneLocation type="plasmid" evidence="2">
    <name>p1</name>
</geneLocation>